<name>R7TIJ3_CAPTE</name>
<reference evidence="5" key="1">
    <citation type="submission" date="2012-12" db="EMBL/GenBank/DDBJ databases">
        <authorList>
            <person name="Hellsten U."/>
            <person name="Grimwood J."/>
            <person name="Chapman J.A."/>
            <person name="Shapiro H."/>
            <person name="Aerts A."/>
            <person name="Otillar R.P."/>
            <person name="Terry A.Y."/>
            <person name="Boore J.L."/>
            <person name="Simakov O."/>
            <person name="Marletaz F."/>
            <person name="Cho S.-J."/>
            <person name="Edsinger-Gonzales E."/>
            <person name="Havlak P."/>
            <person name="Kuo D.-H."/>
            <person name="Larsson T."/>
            <person name="Lv J."/>
            <person name="Arendt D."/>
            <person name="Savage R."/>
            <person name="Osoegawa K."/>
            <person name="de Jong P."/>
            <person name="Lindberg D.R."/>
            <person name="Seaver E.C."/>
            <person name="Weisblat D.A."/>
            <person name="Putnam N.H."/>
            <person name="Grigoriev I.V."/>
            <person name="Rokhsar D.S."/>
        </authorList>
    </citation>
    <scope>NUCLEOTIDE SEQUENCE</scope>
    <source>
        <strain evidence="5">I ESC-2004</strain>
    </source>
</reference>
<dbReference type="EnsemblMetazoa" id="CapteT201924">
    <property type="protein sequence ID" value="CapteP201924"/>
    <property type="gene ID" value="CapteG201924"/>
</dbReference>
<dbReference type="HOGENOM" id="CLU_1385383_0_0_1"/>
<keyword evidence="5" id="KW-1185">Reference proteome</keyword>
<feature type="region of interest" description="Disordered" evidence="1">
    <location>
        <begin position="47"/>
        <end position="70"/>
    </location>
</feature>
<keyword evidence="2" id="KW-0812">Transmembrane</keyword>
<evidence type="ECO:0000313" key="4">
    <source>
        <dbReference type="EnsemblMetazoa" id="CapteP201924"/>
    </source>
</evidence>
<evidence type="ECO:0000313" key="3">
    <source>
        <dbReference type="EMBL" id="ELT91346.1"/>
    </source>
</evidence>
<sequence>MSDNDEILVNTAWPSSVYIGIVAFQACLVLAALYACIYGSFSSDENTTDAEEGLVPPPIEETPPLEGKRSSTILHFSDGKTMEVFDEPVERQMNNSNSGIPYAESAIKQDAKQRRKKLMKKMKKLIYLKPKMKDAALWPYATDGVPTLDSSSEKALIRRVRERIWKIKMPKATKKLQEMGHDFIEWLRERVIGAACS</sequence>
<keyword evidence="2" id="KW-0472">Membrane</keyword>
<reference evidence="3 5" key="2">
    <citation type="journal article" date="2013" name="Nature">
        <title>Insights into bilaterian evolution from three spiralian genomes.</title>
        <authorList>
            <person name="Simakov O."/>
            <person name="Marletaz F."/>
            <person name="Cho S.J."/>
            <person name="Edsinger-Gonzales E."/>
            <person name="Havlak P."/>
            <person name="Hellsten U."/>
            <person name="Kuo D.H."/>
            <person name="Larsson T."/>
            <person name="Lv J."/>
            <person name="Arendt D."/>
            <person name="Savage R."/>
            <person name="Osoegawa K."/>
            <person name="de Jong P."/>
            <person name="Grimwood J."/>
            <person name="Chapman J.A."/>
            <person name="Shapiro H."/>
            <person name="Aerts A."/>
            <person name="Otillar R.P."/>
            <person name="Terry A.Y."/>
            <person name="Boore J.L."/>
            <person name="Grigoriev I.V."/>
            <person name="Lindberg D.R."/>
            <person name="Seaver E.C."/>
            <person name="Weisblat D.A."/>
            <person name="Putnam N.H."/>
            <person name="Rokhsar D.S."/>
        </authorList>
    </citation>
    <scope>NUCLEOTIDE SEQUENCE</scope>
    <source>
        <strain evidence="3 5">I ESC-2004</strain>
    </source>
</reference>
<evidence type="ECO:0000256" key="1">
    <source>
        <dbReference type="SAM" id="MobiDB-lite"/>
    </source>
</evidence>
<organism evidence="3">
    <name type="scientific">Capitella teleta</name>
    <name type="common">Polychaete worm</name>
    <dbReference type="NCBI Taxonomy" id="283909"/>
    <lineage>
        <taxon>Eukaryota</taxon>
        <taxon>Metazoa</taxon>
        <taxon>Spiralia</taxon>
        <taxon>Lophotrochozoa</taxon>
        <taxon>Annelida</taxon>
        <taxon>Polychaeta</taxon>
        <taxon>Sedentaria</taxon>
        <taxon>Scolecida</taxon>
        <taxon>Capitellidae</taxon>
        <taxon>Capitella</taxon>
    </lineage>
</organism>
<dbReference type="EMBL" id="KB310543">
    <property type="protein sequence ID" value="ELT91346.1"/>
    <property type="molecule type" value="Genomic_DNA"/>
</dbReference>
<keyword evidence="2" id="KW-1133">Transmembrane helix</keyword>
<evidence type="ECO:0000256" key="2">
    <source>
        <dbReference type="SAM" id="Phobius"/>
    </source>
</evidence>
<reference evidence="4" key="3">
    <citation type="submission" date="2015-06" db="UniProtKB">
        <authorList>
            <consortium name="EnsemblMetazoa"/>
        </authorList>
    </citation>
    <scope>IDENTIFICATION</scope>
</reference>
<gene>
    <name evidence="3" type="ORF">CAPTEDRAFT_201924</name>
</gene>
<dbReference type="AlphaFoldDB" id="R7TIJ3"/>
<dbReference type="EMBL" id="AMQN01002944">
    <property type="status" value="NOT_ANNOTATED_CDS"/>
    <property type="molecule type" value="Genomic_DNA"/>
</dbReference>
<feature type="transmembrane region" description="Helical" evidence="2">
    <location>
        <begin position="17"/>
        <end position="37"/>
    </location>
</feature>
<dbReference type="Proteomes" id="UP000014760">
    <property type="component" value="Unassembled WGS sequence"/>
</dbReference>
<proteinExistence type="predicted"/>
<evidence type="ECO:0000313" key="5">
    <source>
        <dbReference type="Proteomes" id="UP000014760"/>
    </source>
</evidence>
<protein>
    <submittedName>
        <fullName evidence="3 4">Uncharacterized protein</fullName>
    </submittedName>
</protein>
<accession>R7TIJ3</accession>